<keyword evidence="1" id="KW-0472">Membrane</keyword>
<dbReference type="Pfam" id="PF04964">
    <property type="entry name" value="Flp_Fap"/>
    <property type="match status" value="1"/>
</dbReference>
<dbReference type="InterPro" id="IPR007047">
    <property type="entry name" value="Flp_Fap"/>
</dbReference>
<protein>
    <submittedName>
        <fullName evidence="2">Flp family type IVb pilin</fullName>
    </submittedName>
</protein>
<sequence>MLALMKASLQNEEGQGMVEYALIIGLISVVVVAILVLFGEPLQAIFNSVLGALNTAQSS</sequence>
<dbReference type="Proteomes" id="UP000461585">
    <property type="component" value="Unassembled WGS sequence"/>
</dbReference>
<evidence type="ECO:0000256" key="1">
    <source>
        <dbReference type="SAM" id="Phobius"/>
    </source>
</evidence>
<dbReference type="AlphaFoldDB" id="A0A7X5KP10"/>
<evidence type="ECO:0000313" key="3">
    <source>
        <dbReference type="Proteomes" id="UP000461585"/>
    </source>
</evidence>
<accession>A0A7X5KP10</accession>
<keyword evidence="1" id="KW-0812">Transmembrane</keyword>
<comment type="caution">
    <text evidence="2">The sequence shown here is derived from an EMBL/GenBank/DDBJ whole genome shotgun (WGS) entry which is preliminary data.</text>
</comment>
<proteinExistence type="predicted"/>
<keyword evidence="3" id="KW-1185">Reference proteome</keyword>
<name>A0A7X5KP10_9FIRM</name>
<reference evidence="2 3" key="1">
    <citation type="submission" date="2020-01" db="EMBL/GenBank/DDBJ databases">
        <title>Anaeroalcalibacter tamaniensis gen. nov., sp. nov., moderately halophilic strictly anaerobic fermenter bacterium from mud volcano of Taman peninsula.</title>
        <authorList>
            <person name="Frolova A."/>
            <person name="Merkel A.Y."/>
            <person name="Slobodkin A.I."/>
        </authorList>
    </citation>
    <scope>NUCLEOTIDE SEQUENCE [LARGE SCALE GENOMIC DNA]</scope>
    <source>
        <strain evidence="2 3">F-3ap</strain>
    </source>
</reference>
<feature type="transmembrane region" description="Helical" evidence="1">
    <location>
        <begin position="20"/>
        <end position="38"/>
    </location>
</feature>
<evidence type="ECO:0000313" key="2">
    <source>
        <dbReference type="EMBL" id="NDL67337.1"/>
    </source>
</evidence>
<dbReference type="EMBL" id="JAAEEH010000013">
    <property type="protein sequence ID" value="NDL67337.1"/>
    <property type="molecule type" value="Genomic_DNA"/>
</dbReference>
<organism evidence="2 3">
    <name type="scientific">Anaerotalea alkaliphila</name>
    <dbReference type="NCBI Taxonomy" id="2662126"/>
    <lineage>
        <taxon>Bacteria</taxon>
        <taxon>Bacillati</taxon>
        <taxon>Bacillota</taxon>
        <taxon>Clostridia</taxon>
        <taxon>Eubacteriales</taxon>
        <taxon>Anaerotalea</taxon>
    </lineage>
</organism>
<gene>
    <name evidence="2" type="ORF">GXN74_06240</name>
</gene>
<keyword evidence="1" id="KW-1133">Transmembrane helix</keyword>